<dbReference type="Pfam" id="PF00034">
    <property type="entry name" value="Cytochrom_C"/>
    <property type="match status" value="1"/>
</dbReference>
<accession>A0A921NVX3</accession>
<evidence type="ECO:0000256" key="2">
    <source>
        <dbReference type="ARBA" id="ARBA00022723"/>
    </source>
</evidence>
<keyword evidence="7" id="KW-1185">Reference proteome</keyword>
<dbReference type="InterPro" id="IPR009056">
    <property type="entry name" value="Cyt_c-like_dom"/>
</dbReference>
<evidence type="ECO:0000259" key="5">
    <source>
        <dbReference type="PROSITE" id="PS51007"/>
    </source>
</evidence>
<organism evidence="6 7">
    <name type="scientific">Profundibacterium mesophilum KAUST100406-0324</name>
    <dbReference type="NCBI Taxonomy" id="1037889"/>
    <lineage>
        <taxon>Bacteria</taxon>
        <taxon>Pseudomonadati</taxon>
        <taxon>Pseudomonadota</taxon>
        <taxon>Alphaproteobacteria</taxon>
        <taxon>Rhodobacterales</taxon>
        <taxon>Roseobacteraceae</taxon>
        <taxon>Profundibacterium</taxon>
    </lineage>
</organism>
<name>A0A921NVX3_9RHOB</name>
<protein>
    <submittedName>
        <fullName evidence="6">Diheme cytochrome c-type</fullName>
        <ecNumber evidence="6">1.1.99.21</ecNumber>
    </submittedName>
</protein>
<dbReference type="GO" id="GO:0047833">
    <property type="term" value="F:D-sorbitol dehydrogenase (acceptor) activity"/>
    <property type="evidence" value="ECO:0007669"/>
    <property type="project" value="UniProtKB-EC"/>
</dbReference>
<dbReference type="EC" id="1.1.99.21" evidence="6"/>
<feature type="domain" description="Cytochrome c" evidence="5">
    <location>
        <begin position="185"/>
        <end position="295"/>
    </location>
</feature>
<dbReference type="Gene3D" id="1.10.760.10">
    <property type="entry name" value="Cytochrome c-like domain"/>
    <property type="match status" value="2"/>
</dbReference>
<dbReference type="EMBL" id="APKE01000022">
    <property type="protein sequence ID" value="KAF0675759.1"/>
    <property type="molecule type" value="Genomic_DNA"/>
</dbReference>
<dbReference type="AlphaFoldDB" id="A0A921NVX3"/>
<dbReference type="GO" id="GO:0020037">
    <property type="term" value="F:heme binding"/>
    <property type="evidence" value="ECO:0007669"/>
    <property type="project" value="InterPro"/>
</dbReference>
<gene>
    <name evidence="6" type="ORF">PMES_01845</name>
</gene>
<keyword evidence="6" id="KW-0560">Oxidoreductase</keyword>
<dbReference type="GO" id="GO:0009055">
    <property type="term" value="F:electron transfer activity"/>
    <property type="evidence" value="ECO:0007669"/>
    <property type="project" value="InterPro"/>
</dbReference>
<comment type="caution">
    <text evidence="6">The sequence shown here is derived from an EMBL/GenBank/DDBJ whole genome shotgun (WGS) entry which is preliminary data.</text>
</comment>
<sequence>MRKIAVVLSSLAALGAAGLAAVIVWPIGRDVAPITLVGDADRGAYLARAGGCIACHTDVEGGGAPLAGGAPLKTDFGIFHPPNLTTDPQAGIGAWSVEDFARALRQGISPNGQPYYPSFPYPFYARLSDQDIADLWAAFQTVPAASGAAPAHELAFPFDQRWGLKIWRAAYLAPPPTTPVEGRSAVWNRGRWLVEGVAHCAACHTGRNFAGARVPALNYEGARNLPGGGTSPAITSDALREKGYDAGSLAYALKTGIMPDGDVFGASMGEVVNYGTAFLSDADRAAMATYLLDMETSR</sequence>
<dbReference type="InterPro" id="IPR036909">
    <property type="entry name" value="Cyt_c-like_dom_sf"/>
</dbReference>
<evidence type="ECO:0000256" key="1">
    <source>
        <dbReference type="ARBA" id="ARBA00022617"/>
    </source>
</evidence>
<keyword evidence="3 4" id="KW-0408">Iron</keyword>
<dbReference type="GO" id="GO:0046872">
    <property type="term" value="F:metal ion binding"/>
    <property type="evidence" value="ECO:0007669"/>
    <property type="project" value="UniProtKB-KW"/>
</dbReference>
<dbReference type="PROSITE" id="PS51007">
    <property type="entry name" value="CYTC"/>
    <property type="match status" value="2"/>
</dbReference>
<dbReference type="InterPro" id="IPR051459">
    <property type="entry name" value="Cytochrome_c-type_DH"/>
</dbReference>
<evidence type="ECO:0000256" key="3">
    <source>
        <dbReference type="ARBA" id="ARBA00023004"/>
    </source>
</evidence>
<evidence type="ECO:0000256" key="4">
    <source>
        <dbReference type="PROSITE-ProRule" id="PRU00433"/>
    </source>
</evidence>
<dbReference type="PANTHER" id="PTHR35008:SF8">
    <property type="entry name" value="ALCOHOL DEHYDROGENASE CYTOCHROME C SUBUNIT"/>
    <property type="match status" value="1"/>
</dbReference>
<feature type="domain" description="Cytochrome c" evidence="5">
    <location>
        <begin position="38"/>
        <end position="143"/>
    </location>
</feature>
<dbReference type="SUPFAM" id="SSF46626">
    <property type="entry name" value="Cytochrome c"/>
    <property type="match status" value="2"/>
</dbReference>
<evidence type="ECO:0000313" key="7">
    <source>
        <dbReference type="Proteomes" id="UP000698242"/>
    </source>
</evidence>
<dbReference type="RefSeq" id="WP_159965410.1">
    <property type="nucleotide sequence ID" value="NZ_APKE01000022.1"/>
</dbReference>
<dbReference type="Proteomes" id="UP000698242">
    <property type="component" value="Unassembled WGS sequence"/>
</dbReference>
<keyword evidence="1 4" id="KW-0349">Heme</keyword>
<proteinExistence type="predicted"/>
<reference evidence="6" key="1">
    <citation type="submission" date="2013-03" db="EMBL/GenBank/DDBJ databases">
        <title>Genome Sequence of the Profundibacterium mesophilum strain KAUST100406-0324T from Red Sea, a novel genus in the family Rhodobacteraceae.</title>
        <authorList>
            <person name="Essack M."/>
            <person name="Alam I."/>
            <person name="Lafi F."/>
            <person name="Alawi W."/>
            <person name="Kamanu F."/>
            <person name="Al-Suwailem A."/>
            <person name="Lee O.O."/>
            <person name="Xu Y."/>
            <person name="Bajic V."/>
            <person name="Qian P.-Y."/>
            <person name="Archer J."/>
        </authorList>
    </citation>
    <scope>NUCLEOTIDE SEQUENCE</scope>
    <source>
        <strain evidence="6">KAUST100406-0324</strain>
    </source>
</reference>
<evidence type="ECO:0000313" key="6">
    <source>
        <dbReference type="EMBL" id="KAF0675759.1"/>
    </source>
</evidence>
<keyword evidence="2 4" id="KW-0479">Metal-binding</keyword>
<dbReference type="PANTHER" id="PTHR35008">
    <property type="entry name" value="BLL4482 PROTEIN-RELATED"/>
    <property type="match status" value="1"/>
</dbReference>
<dbReference type="OrthoDB" id="9811281at2"/>